<evidence type="ECO:0000313" key="4">
    <source>
        <dbReference type="Proteomes" id="UP001595812"/>
    </source>
</evidence>
<dbReference type="Pfam" id="PF01497">
    <property type="entry name" value="Peripla_BP_2"/>
    <property type="match status" value="1"/>
</dbReference>
<dbReference type="EMBL" id="JBHSAT010000023">
    <property type="protein sequence ID" value="MFC3878332.1"/>
    <property type="molecule type" value="Genomic_DNA"/>
</dbReference>
<name>A0ABV8AKQ0_9FLAO</name>
<keyword evidence="1" id="KW-0732">Signal</keyword>
<evidence type="ECO:0000256" key="1">
    <source>
        <dbReference type="ARBA" id="ARBA00022729"/>
    </source>
</evidence>
<accession>A0ABV8AKQ0</accession>
<dbReference type="SUPFAM" id="SSF53807">
    <property type="entry name" value="Helical backbone' metal receptor"/>
    <property type="match status" value="1"/>
</dbReference>
<evidence type="ECO:0000259" key="2">
    <source>
        <dbReference type="PROSITE" id="PS50983"/>
    </source>
</evidence>
<dbReference type="InterPro" id="IPR050902">
    <property type="entry name" value="ABC_Transporter_SBP"/>
</dbReference>
<dbReference type="PANTHER" id="PTHR30535:SF34">
    <property type="entry name" value="MOLYBDATE-BINDING PROTEIN MOLA"/>
    <property type="match status" value="1"/>
</dbReference>
<dbReference type="Proteomes" id="UP001595812">
    <property type="component" value="Unassembled WGS sequence"/>
</dbReference>
<evidence type="ECO:0000313" key="3">
    <source>
        <dbReference type="EMBL" id="MFC3878332.1"/>
    </source>
</evidence>
<dbReference type="PANTHER" id="PTHR30535">
    <property type="entry name" value="VITAMIN B12-BINDING PROTEIN"/>
    <property type="match status" value="1"/>
</dbReference>
<proteinExistence type="predicted"/>
<comment type="caution">
    <text evidence="3">The sequence shown here is derived from an EMBL/GenBank/DDBJ whole genome shotgun (WGS) entry which is preliminary data.</text>
</comment>
<dbReference type="InterPro" id="IPR054828">
    <property type="entry name" value="Vit_B12_bind_prot"/>
</dbReference>
<dbReference type="NCBIfam" id="NF038402">
    <property type="entry name" value="TroA_like"/>
    <property type="match status" value="1"/>
</dbReference>
<dbReference type="PROSITE" id="PS50983">
    <property type="entry name" value="FE_B12_PBP"/>
    <property type="match status" value="1"/>
</dbReference>
<dbReference type="RefSeq" id="WP_386102484.1">
    <property type="nucleotide sequence ID" value="NZ_JBHSAT010000023.1"/>
</dbReference>
<keyword evidence="4" id="KW-1185">Reference proteome</keyword>
<dbReference type="Gene3D" id="3.40.50.1980">
    <property type="entry name" value="Nitrogenase molybdenum iron protein domain"/>
    <property type="match status" value="2"/>
</dbReference>
<dbReference type="InterPro" id="IPR002491">
    <property type="entry name" value="ABC_transptr_periplasmic_BD"/>
</dbReference>
<protein>
    <submittedName>
        <fullName evidence="3">ABC transporter substrate-binding protein</fullName>
    </submittedName>
</protein>
<reference evidence="4" key="1">
    <citation type="journal article" date="2019" name="Int. J. Syst. Evol. Microbiol.">
        <title>The Global Catalogue of Microorganisms (GCM) 10K type strain sequencing project: providing services to taxonomists for standard genome sequencing and annotation.</title>
        <authorList>
            <consortium name="The Broad Institute Genomics Platform"/>
            <consortium name="The Broad Institute Genome Sequencing Center for Infectious Disease"/>
            <person name="Wu L."/>
            <person name="Ma J."/>
        </authorList>
    </citation>
    <scope>NUCLEOTIDE SEQUENCE [LARGE SCALE GENOMIC DNA]</scope>
    <source>
        <strain evidence="4">CECT 8979</strain>
    </source>
</reference>
<organism evidence="3 4">
    <name type="scientific">Winogradskyella maritima</name>
    <dbReference type="NCBI Taxonomy" id="1517766"/>
    <lineage>
        <taxon>Bacteria</taxon>
        <taxon>Pseudomonadati</taxon>
        <taxon>Bacteroidota</taxon>
        <taxon>Flavobacteriia</taxon>
        <taxon>Flavobacteriales</taxon>
        <taxon>Flavobacteriaceae</taxon>
        <taxon>Winogradskyella</taxon>
    </lineage>
</organism>
<gene>
    <name evidence="3" type="ORF">ACFOSX_13915</name>
</gene>
<sequence length="259" mass="30078">MQIKDQLHRILEFKETPKRIVSLVPSQTELLVDLGLKDAIVGITKFCVHPETLRKEKTIVGGTKQVKLDLIESLKPDIILCNKEENTKMMVEELQQLAPIHISDVYDLESCFELIKMYGELFDVTEKALRLTANIQSERQNFKQTISIQTKKSVVYFIWKDPYMVAGGDTFINYMLQDAGFLNIFSNRKRYPEISLEASELEKADCILLSSEPFPFKEKHVNELKNRFPDKEIRVVDGELFSWYGSRLLKSYPYFKTLP</sequence>
<feature type="domain" description="Fe/B12 periplasmic-binding" evidence="2">
    <location>
        <begin position="19"/>
        <end position="259"/>
    </location>
</feature>